<dbReference type="PANTHER" id="PTHR11835:SF42">
    <property type="entry name" value="ISOCITRATE DEHYDROGENASE [NAD] SUBUNIT BETA, MITOCHONDRIAL"/>
    <property type="match status" value="1"/>
</dbReference>
<feature type="domain" description="Isopropylmalate dehydrogenase-like" evidence="3">
    <location>
        <begin position="2"/>
        <end position="48"/>
    </location>
</feature>
<keyword evidence="5" id="KW-1185">Reference proteome</keyword>
<reference evidence="4 5" key="1">
    <citation type="submission" date="2020-02" db="EMBL/GenBank/DDBJ databases">
        <authorList>
            <person name="Ma Q."/>
            <person name="Huang Y."/>
            <person name="Song X."/>
            <person name="Pei D."/>
        </authorList>
    </citation>
    <scope>NUCLEOTIDE SEQUENCE [LARGE SCALE GENOMIC DNA]</scope>
    <source>
        <strain evidence="4">Sxm20200214</strain>
        <tissue evidence="4">Leaf</tissue>
    </source>
</reference>
<dbReference type="OrthoDB" id="1731996at2759"/>
<evidence type="ECO:0000256" key="1">
    <source>
        <dbReference type="ARBA" id="ARBA00007769"/>
    </source>
</evidence>
<comment type="caution">
    <text evidence="4">The sequence shown here is derived from an EMBL/GenBank/DDBJ whole genome shotgun (WGS) entry which is preliminary data.</text>
</comment>
<evidence type="ECO:0000313" key="5">
    <source>
        <dbReference type="Proteomes" id="UP000886595"/>
    </source>
</evidence>
<dbReference type="Proteomes" id="UP000886595">
    <property type="component" value="Unassembled WGS sequence"/>
</dbReference>
<dbReference type="GO" id="GO:0006102">
    <property type="term" value="P:isocitrate metabolic process"/>
    <property type="evidence" value="ECO:0007669"/>
    <property type="project" value="TreeGrafter"/>
</dbReference>
<dbReference type="Pfam" id="PF00180">
    <property type="entry name" value="Iso_dh"/>
    <property type="match status" value="1"/>
</dbReference>
<dbReference type="GO" id="GO:0006099">
    <property type="term" value="P:tricarboxylic acid cycle"/>
    <property type="evidence" value="ECO:0007669"/>
    <property type="project" value="UniProtKB-KW"/>
</dbReference>
<dbReference type="AlphaFoldDB" id="A0A8X7SDR9"/>
<proteinExistence type="inferred from homology"/>
<keyword evidence="2" id="KW-0816">Tricarboxylic acid cycle</keyword>
<gene>
    <name evidence="4" type="ORF">Bca52824_032944</name>
</gene>
<dbReference type="EMBL" id="JAAMPC010000007">
    <property type="protein sequence ID" value="KAG2304293.1"/>
    <property type="molecule type" value="Genomic_DNA"/>
</dbReference>
<dbReference type="SUPFAM" id="SSF53659">
    <property type="entry name" value="Isocitrate/Isopropylmalate dehydrogenase-like"/>
    <property type="match status" value="1"/>
</dbReference>
<accession>A0A8X7SDR9</accession>
<evidence type="ECO:0000256" key="2">
    <source>
        <dbReference type="ARBA" id="ARBA00022532"/>
    </source>
</evidence>
<name>A0A8X7SDR9_BRACI</name>
<sequence length="68" mass="7451">MYPNITYDEISFDNCCLRLVETPERFDVIVTQNLYGDIIANIAAGTYGRGNGDIIMHGGSFGAEICCV</sequence>
<evidence type="ECO:0000313" key="4">
    <source>
        <dbReference type="EMBL" id="KAG2304293.1"/>
    </source>
</evidence>
<dbReference type="GO" id="GO:0005739">
    <property type="term" value="C:mitochondrion"/>
    <property type="evidence" value="ECO:0007669"/>
    <property type="project" value="TreeGrafter"/>
</dbReference>
<dbReference type="InterPro" id="IPR024084">
    <property type="entry name" value="IsoPropMal-DH-like_dom"/>
</dbReference>
<dbReference type="PANTHER" id="PTHR11835">
    <property type="entry name" value="DECARBOXYLATING DEHYDROGENASES-ISOCITRATE, ISOPROPYLMALATE, TARTRATE"/>
    <property type="match status" value="1"/>
</dbReference>
<evidence type="ECO:0000259" key="3">
    <source>
        <dbReference type="Pfam" id="PF00180"/>
    </source>
</evidence>
<comment type="similarity">
    <text evidence="1">Belongs to the isocitrate and isopropylmalate dehydrogenases family.</text>
</comment>
<dbReference type="GO" id="GO:0004449">
    <property type="term" value="F:isocitrate dehydrogenase (NAD+) activity"/>
    <property type="evidence" value="ECO:0007669"/>
    <property type="project" value="TreeGrafter"/>
</dbReference>
<protein>
    <recommendedName>
        <fullName evidence="3">Isopropylmalate dehydrogenase-like domain-containing protein</fullName>
    </recommendedName>
</protein>
<dbReference type="Gene3D" id="3.40.718.10">
    <property type="entry name" value="Isopropylmalate Dehydrogenase"/>
    <property type="match status" value="1"/>
</dbReference>
<organism evidence="4 5">
    <name type="scientific">Brassica carinata</name>
    <name type="common">Ethiopian mustard</name>
    <name type="synonym">Abyssinian cabbage</name>
    <dbReference type="NCBI Taxonomy" id="52824"/>
    <lineage>
        <taxon>Eukaryota</taxon>
        <taxon>Viridiplantae</taxon>
        <taxon>Streptophyta</taxon>
        <taxon>Embryophyta</taxon>
        <taxon>Tracheophyta</taxon>
        <taxon>Spermatophyta</taxon>
        <taxon>Magnoliopsida</taxon>
        <taxon>eudicotyledons</taxon>
        <taxon>Gunneridae</taxon>
        <taxon>Pentapetalae</taxon>
        <taxon>rosids</taxon>
        <taxon>malvids</taxon>
        <taxon>Brassicales</taxon>
        <taxon>Brassicaceae</taxon>
        <taxon>Brassiceae</taxon>
        <taxon>Brassica</taxon>
    </lineage>
</organism>